<evidence type="ECO:0000256" key="1">
    <source>
        <dbReference type="SAM" id="Phobius"/>
    </source>
</evidence>
<keyword evidence="1" id="KW-0472">Membrane</keyword>
<reference evidence="2 3" key="1">
    <citation type="journal article" date="2012" name="J. Bacteriol.">
        <title>Genome Sequence of Pectin-Degrading Alishewanella agri, Isolated from Landfill Soil.</title>
        <authorList>
            <person name="Kim J."/>
            <person name="Jung J."/>
            <person name="Sung J.S."/>
            <person name="Chun J."/>
            <person name="Park W."/>
        </authorList>
    </citation>
    <scope>NUCLEOTIDE SEQUENCE [LARGE SCALE GENOMIC DNA]</scope>
    <source>
        <strain evidence="2 3">BL06</strain>
    </source>
</reference>
<dbReference type="RefSeq" id="WP_008984304.1">
    <property type="nucleotide sequence ID" value="NZ_AKKU01000012.1"/>
</dbReference>
<dbReference type="STRING" id="1195246.AGRI_07065"/>
<gene>
    <name evidence="2" type="ORF">AGRI_07065</name>
</gene>
<dbReference type="Proteomes" id="UP000035062">
    <property type="component" value="Unassembled WGS sequence"/>
</dbReference>
<proteinExistence type="predicted"/>
<dbReference type="PROSITE" id="PS51257">
    <property type="entry name" value="PROKAR_LIPOPROTEIN"/>
    <property type="match status" value="1"/>
</dbReference>
<keyword evidence="1" id="KW-1133">Transmembrane helix</keyword>
<organism evidence="2 3">
    <name type="scientific">Alishewanella agri BL06</name>
    <dbReference type="NCBI Taxonomy" id="1195246"/>
    <lineage>
        <taxon>Bacteria</taxon>
        <taxon>Pseudomonadati</taxon>
        <taxon>Pseudomonadota</taxon>
        <taxon>Gammaproteobacteria</taxon>
        <taxon>Alteromonadales</taxon>
        <taxon>Alteromonadaceae</taxon>
        <taxon>Alishewanella</taxon>
    </lineage>
</organism>
<keyword evidence="3" id="KW-1185">Reference proteome</keyword>
<evidence type="ECO:0000313" key="3">
    <source>
        <dbReference type="Proteomes" id="UP000035062"/>
    </source>
</evidence>
<evidence type="ECO:0000313" key="2">
    <source>
        <dbReference type="EMBL" id="EIW89228.1"/>
    </source>
</evidence>
<dbReference type="AlphaFoldDB" id="I8UBB8"/>
<protein>
    <submittedName>
        <fullName evidence="2">Uncharacterized protein</fullName>
    </submittedName>
</protein>
<accession>I8UBB8</accession>
<name>I8UBB8_9ALTE</name>
<sequence length="150" mass="17659">MIDVIIKNIWTIVGSILLACFTAHLFWRHFQKTRRLNAADKFSQIIHTEFKGLYPIPTNWPEHSSDIVPVLRQKFPILSEAVSEYSRFVKDKKGFQSAWDLYRFGDKDTANGQQDYFQYTGAYFDNEEPPNPQKVFKKNIDRLLSYCEKT</sequence>
<keyword evidence="1" id="KW-0812">Transmembrane</keyword>
<dbReference type="EMBL" id="AKKU01000012">
    <property type="protein sequence ID" value="EIW89228.1"/>
    <property type="molecule type" value="Genomic_DNA"/>
</dbReference>
<comment type="caution">
    <text evidence="2">The sequence shown here is derived from an EMBL/GenBank/DDBJ whole genome shotgun (WGS) entry which is preliminary data.</text>
</comment>
<feature type="transmembrane region" description="Helical" evidence="1">
    <location>
        <begin position="6"/>
        <end position="27"/>
    </location>
</feature>